<evidence type="ECO:0000256" key="6">
    <source>
        <dbReference type="ARBA" id="ARBA00023159"/>
    </source>
</evidence>
<gene>
    <name evidence="12" type="ORF">JRQ81_005947</name>
</gene>
<dbReference type="InterPro" id="IPR026564">
    <property type="entry name" value="Transcrip_reg_TACO1-like_dom3"/>
</dbReference>
<dbReference type="GO" id="GO:0005739">
    <property type="term" value="C:mitochondrion"/>
    <property type="evidence" value="ECO:0007669"/>
    <property type="project" value="UniProtKB-SubCell"/>
</dbReference>
<evidence type="ECO:0000256" key="1">
    <source>
        <dbReference type="ARBA" id="ARBA00004173"/>
    </source>
</evidence>
<dbReference type="FunFam" id="3.30.70.980:FF:000008">
    <property type="entry name" value="Translational activator of cytochrome c oxidase 1"/>
    <property type="match status" value="1"/>
</dbReference>
<dbReference type="InterPro" id="IPR017856">
    <property type="entry name" value="Integrase-like_N"/>
</dbReference>
<evidence type="ECO:0000313" key="12">
    <source>
        <dbReference type="EMBL" id="KAJ7314043.1"/>
    </source>
</evidence>
<dbReference type="PANTHER" id="PTHR12532">
    <property type="entry name" value="TRANSLATIONAL ACTIVATOR OF CYTOCHROME C OXIDASE 1"/>
    <property type="match status" value="1"/>
</dbReference>
<dbReference type="InterPro" id="IPR049083">
    <property type="entry name" value="TACO1_YebC_N"/>
</dbReference>
<keyword evidence="3" id="KW-0810">Translation regulation</keyword>
<protein>
    <recommendedName>
        <fullName evidence="8">Translational activator of cytochrome c oxidase 1</fullName>
    </recommendedName>
    <alternativeName>
        <fullName evidence="9">Coiled-coil domain-containing protein 44</fullName>
    </alternativeName>
</protein>
<dbReference type="OrthoDB" id="2017544at2759"/>
<dbReference type="InterPro" id="IPR048300">
    <property type="entry name" value="TACO1_YebC-like_2nd/3rd_dom"/>
</dbReference>
<dbReference type="SUPFAM" id="SSF75625">
    <property type="entry name" value="YebC-like"/>
    <property type="match status" value="1"/>
</dbReference>
<evidence type="ECO:0000313" key="13">
    <source>
        <dbReference type="Proteomes" id="UP001142489"/>
    </source>
</evidence>
<dbReference type="Pfam" id="PF20772">
    <property type="entry name" value="TACO1_YebC_N"/>
    <property type="match status" value="1"/>
</dbReference>
<dbReference type="Gene3D" id="1.10.10.200">
    <property type="match status" value="1"/>
</dbReference>
<dbReference type="EMBL" id="JAPFRF010000012">
    <property type="protein sequence ID" value="KAJ7314043.1"/>
    <property type="molecule type" value="Genomic_DNA"/>
</dbReference>
<dbReference type="Pfam" id="PF01709">
    <property type="entry name" value="Transcrip_reg"/>
    <property type="match status" value="1"/>
</dbReference>
<reference evidence="12" key="1">
    <citation type="journal article" date="2023" name="DNA Res.">
        <title>Chromosome-level genome assembly of Phrynocephalus forsythii using third-generation DNA sequencing and Hi-C analysis.</title>
        <authorList>
            <person name="Qi Y."/>
            <person name="Zhao W."/>
            <person name="Zhao Y."/>
            <person name="Niu C."/>
            <person name="Cao S."/>
            <person name="Zhang Y."/>
        </authorList>
    </citation>
    <scope>NUCLEOTIDE SEQUENCE</scope>
    <source>
        <tissue evidence="12">Muscle</tissue>
    </source>
</reference>
<evidence type="ECO:0000256" key="5">
    <source>
        <dbReference type="ARBA" id="ARBA00023128"/>
    </source>
</evidence>
<dbReference type="FunFam" id="1.10.10.200:FF:000002">
    <property type="entry name" value="Probable transcriptional regulatory protein CLM62_37755"/>
    <property type="match status" value="1"/>
</dbReference>
<sequence>MSVGSLLQRVKSHVFGPHIWTFLDHPSRTIHASCAALAGHNKWSKVKHIKGPKDVERSQVFHKLGMMIRAAVRDGGGPNPEMNRALANVIEQCKNRSMPKATIEAAINSGVKIKSSSLLYEARGPHGYSMLIEILTDNSKRTSNEIRRILNTHGGLMADGVRHNFERKGVVAVSDEDQSGSPITMDKALELAIEAGAEDVQDEEDENEKMTLKFICAMPNLHQVREKLKSLGLCLVSSDLEYIPTTTVELSDEEMERAAQLIHALQSNADVVQVYDNIA</sequence>
<dbReference type="InterPro" id="IPR029072">
    <property type="entry name" value="YebC-like"/>
</dbReference>
<comment type="similarity">
    <text evidence="2">Belongs to the TACO1 family.</text>
</comment>
<dbReference type="HAMAP" id="MF_00693">
    <property type="entry name" value="Transcrip_reg_TACO1"/>
    <property type="match status" value="1"/>
</dbReference>
<evidence type="ECO:0000256" key="7">
    <source>
        <dbReference type="ARBA" id="ARBA00053642"/>
    </source>
</evidence>
<comment type="function">
    <text evidence="7">Acts as a translational activator of mitochondrially-encoded cytochrome c oxidase 1.</text>
</comment>
<dbReference type="InterPro" id="IPR002876">
    <property type="entry name" value="Transcrip_reg_TACO1-like"/>
</dbReference>
<keyword evidence="13" id="KW-1185">Reference proteome</keyword>
<keyword evidence="6" id="KW-0010">Activator</keyword>
<dbReference type="PANTHER" id="PTHR12532:SF0">
    <property type="entry name" value="TRANSLATIONAL ACTIVATOR OF CYTOCHROME C OXIDASE 1"/>
    <property type="match status" value="1"/>
</dbReference>
<feature type="domain" description="TACO1/YebC-like N-terminal" evidence="11">
    <location>
        <begin position="41"/>
        <end position="110"/>
    </location>
</feature>
<keyword evidence="4" id="KW-0175">Coiled coil</keyword>
<comment type="caution">
    <text evidence="12">The sequence shown here is derived from an EMBL/GenBank/DDBJ whole genome shotgun (WGS) entry which is preliminary data.</text>
</comment>
<dbReference type="GO" id="GO:0006417">
    <property type="term" value="P:regulation of translation"/>
    <property type="evidence" value="ECO:0007669"/>
    <property type="project" value="UniProtKB-KW"/>
</dbReference>
<evidence type="ECO:0000259" key="11">
    <source>
        <dbReference type="Pfam" id="PF20772"/>
    </source>
</evidence>
<evidence type="ECO:0000256" key="9">
    <source>
        <dbReference type="ARBA" id="ARBA00075676"/>
    </source>
</evidence>
<evidence type="ECO:0000256" key="8">
    <source>
        <dbReference type="ARBA" id="ARBA00073666"/>
    </source>
</evidence>
<accession>A0A9Q0XHT0</accession>
<dbReference type="Gene3D" id="3.30.70.980">
    <property type="match status" value="2"/>
</dbReference>
<evidence type="ECO:0000256" key="2">
    <source>
        <dbReference type="ARBA" id="ARBA00008724"/>
    </source>
</evidence>
<evidence type="ECO:0000256" key="4">
    <source>
        <dbReference type="ARBA" id="ARBA00023054"/>
    </source>
</evidence>
<evidence type="ECO:0000256" key="3">
    <source>
        <dbReference type="ARBA" id="ARBA00022845"/>
    </source>
</evidence>
<dbReference type="Proteomes" id="UP001142489">
    <property type="component" value="Unassembled WGS sequence"/>
</dbReference>
<evidence type="ECO:0000259" key="10">
    <source>
        <dbReference type="Pfam" id="PF01709"/>
    </source>
</evidence>
<proteinExistence type="inferred from homology"/>
<name>A0A9Q0XHT0_9SAUR</name>
<keyword evidence="5" id="KW-0496">Mitochondrion</keyword>
<dbReference type="AlphaFoldDB" id="A0A9Q0XHT0"/>
<organism evidence="12 13">
    <name type="scientific">Phrynocephalus forsythii</name>
    <dbReference type="NCBI Taxonomy" id="171643"/>
    <lineage>
        <taxon>Eukaryota</taxon>
        <taxon>Metazoa</taxon>
        <taxon>Chordata</taxon>
        <taxon>Craniata</taxon>
        <taxon>Vertebrata</taxon>
        <taxon>Euteleostomi</taxon>
        <taxon>Lepidosauria</taxon>
        <taxon>Squamata</taxon>
        <taxon>Bifurcata</taxon>
        <taxon>Unidentata</taxon>
        <taxon>Episquamata</taxon>
        <taxon>Toxicofera</taxon>
        <taxon>Iguania</taxon>
        <taxon>Acrodonta</taxon>
        <taxon>Agamidae</taxon>
        <taxon>Agaminae</taxon>
        <taxon>Phrynocephalus</taxon>
    </lineage>
</organism>
<feature type="domain" description="TACO1/YebC-like second and third" evidence="10">
    <location>
        <begin position="117"/>
        <end position="278"/>
    </location>
</feature>
<comment type="subcellular location">
    <subcellularLocation>
        <location evidence="1">Mitochondrion</location>
    </subcellularLocation>
</comment>